<evidence type="ECO:0000256" key="4">
    <source>
        <dbReference type="ARBA" id="ARBA00022605"/>
    </source>
</evidence>
<comment type="catalytic activity">
    <reaction evidence="11 12">
        <text>5-O-(1-carboxyvinyl)-3-phosphoshikimate = chorismate + phosphate</text>
        <dbReference type="Rhea" id="RHEA:21020"/>
        <dbReference type="ChEBI" id="CHEBI:29748"/>
        <dbReference type="ChEBI" id="CHEBI:43474"/>
        <dbReference type="ChEBI" id="CHEBI:57701"/>
        <dbReference type="EC" id="4.2.3.5"/>
    </reaction>
</comment>
<keyword evidence="5 11" id="KW-0285">Flavoprotein</keyword>
<dbReference type="FunFam" id="3.60.150.10:FF:000002">
    <property type="entry name" value="Chorismate synthase"/>
    <property type="match status" value="1"/>
</dbReference>
<dbReference type="AlphaFoldDB" id="A0A9D2NCA4"/>
<comment type="caution">
    <text evidence="13">The sequence shown here is derived from an EMBL/GenBank/DDBJ whole genome shotgun (WGS) entry which is preliminary data.</text>
</comment>
<feature type="binding site" evidence="11">
    <location>
        <position position="48"/>
    </location>
    <ligand>
        <name>NADP(+)</name>
        <dbReference type="ChEBI" id="CHEBI:58349"/>
    </ligand>
</feature>
<evidence type="ECO:0000313" key="13">
    <source>
        <dbReference type="EMBL" id="HJC15652.1"/>
    </source>
</evidence>
<dbReference type="CDD" id="cd07304">
    <property type="entry name" value="Chorismate_synthase"/>
    <property type="match status" value="1"/>
</dbReference>
<comment type="pathway">
    <text evidence="1 11 12">Metabolic intermediate biosynthesis; chorismate biosynthesis; chorismate from D-erythrose 4-phosphate and phosphoenolpyruvate: step 7/7.</text>
</comment>
<protein>
    <recommendedName>
        <fullName evidence="3 11">Chorismate synthase</fullName>
        <shortName evidence="11">CS</shortName>
        <ecNumber evidence="3 11">4.2.3.5</ecNumber>
    </recommendedName>
    <alternativeName>
        <fullName evidence="11">5-enolpyruvylshikimate-3-phosphate phospholyase</fullName>
    </alternativeName>
</protein>
<sequence>MAGSTFGTVFRITTWGESHGKGIGVVIDGCPAGLPLKSQDIQEYLDRRKPGQSRYTTQRNEPDRVEILSGVFEGRTTGTPISLIVFNKDQHSRDYSEIASYYRPGHADYTFDVKYGFRDYRGGGRSSGRETIGRVAGGAVAARLLSSLGISFCTYTRSIGPVEIQNFSREEIFSNKLYMPDREAAQKASEYLENCMASRNSAGGIIECVIHGVPAGLGEPVFDKLDASLAKAVMSIGAVKGVEIGDGFAVSSSTGQEDNDGFRMRPDGHVEKTSNHAGGILGGISDGSDIILRAAVKPTPSIASDQKTVNKSGQEITVSIKGRHDPVIVPRAVVVVEAMAALTLADALLLGTTSRLEYLQKIWKEN</sequence>
<evidence type="ECO:0000256" key="8">
    <source>
        <dbReference type="ARBA" id="ARBA00022857"/>
    </source>
</evidence>
<accession>A0A9D2NCA4</accession>
<comment type="function">
    <text evidence="11">Catalyzes the anti-1,4-elimination of the C-3 phosphate and the C-6 proR hydrogen from 5-enolpyruvylshikimate-3-phosphate (EPSP) to yield chorismate, which is the branch point compound that serves as the starting substrate for the three terminal pathways of aromatic amino acid biosynthesis. This reaction introduces a second double bond into the aromatic ring system.</text>
</comment>
<evidence type="ECO:0000256" key="5">
    <source>
        <dbReference type="ARBA" id="ARBA00022630"/>
    </source>
</evidence>
<dbReference type="InterPro" id="IPR020541">
    <property type="entry name" value="Chorismate_synthase_CS"/>
</dbReference>
<dbReference type="PANTHER" id="PTHR21085">
    <property type="entry name" value="CHORISMATE SYNTHASE"/>
    <property type="match status" value="1"/>
</dbReference>
<evidence type="ECO:0000256" key="12">
    <source>
        <dbReference type="RuleBase" id="RU000605"/>
    </source>
</evidence>
<dbReference type="Gene3D" id="3.60.150.10">
    <property type="entry name" value="Chorismate synthase AroC"/>
    <property type="match status" value="1"/>
</dbReference>
<comment type="similarity">
    <text evidence="2 11 12">Belongs to the chorismate synthase family.</text>
</comment>
<keyword evidence="9 11" id="KW-0057">Aromatic amino acid biosynthesis</keyword>
<reference evidence="13" key="1">
    <citation type="journal article" date="2021" name="PeerJ">
        <title>Extensive microbial diversity within the chicken gut microbiome revealed by metagenomics and culture.</title>
        <authorList>
            <person name="Gilroy R."/>
            <person name="Ravi A."/>
            <person name="Getino M."/>
            <person name="Pursley I."/>
            <person name="Horton D.L."/>
            <person name="Alikhan N.F."/>
            <person name="Baker D."/>
            <person name="Gharbi K."/>
            <person name="Hall N."/>
            <person name="Watson M."/>
            <person name="Adriaenssens E.M."/>
            <person name="Foster-Nyarko E."/>
            <person name="Jarju S."/>
            <person name="Secka A."/>
            <person name="Antonio M."/>
            <person name="Oren A."/>
            <person name="Chaudhuri R.R."/>
            <person name="La Ragione R."/>
            <person name="Hildebrand F."/>
            <person name="Pallen M.J."/>
        </authorList>
    </citation>
    <scope>NUCLEOTIDE SEQUENCE</scope>
    <source>
        <strain evidence="13">CHK185-5351</strain>
    </source>
</reference>
<comment type="caution">
    <text evidence="11">Lacks conserved residue(s) required for the propagation of feature annotation.</text>
</comment>
<keyword evidence="7 11" id="KW-0274">FAD</keyword>
<evidence type="ECO:0000256" key="11">
    <source>
        <dbReference type="HAMAP-Rule" id="MF_00300"/>
    </source>
</evidence>
<dbReference type="PROSITE" id="PS00789">
    <property type="entry name" value="CHORISMATE_SYNTHASE_3"/>
    <property type="match status" value="1"/>
</dbReference>
<dbReference type="Pfam" id="PF01264">
    <property type="entry name" value="Chorismate_synt"/>
    <property type="match status" value="1"/>
</dbReference>
<dbReference type="HAMAP" id="MF_00300">
    <property type="entry name" value="Chorismate_synth"/>
    <property type="match status" value="1"/>
</dbReference>
<dbReference type="PROSITE" id="PS00788">
    <property type="entry name" value="CHORISMATE_SYNTHASE_2"/>
    <property type="match status" value="1"/>
</dbReference>
<evidence type="ECO:0000256" key="6">
    <source>
        <dbReference type="ARBA" id="ARBA00022643"/>
    </source>
</evidence>
<comment type="cofactor">
    <cofactor evidence="11 12">
        <name>FMNH2</name>
        <dbReference type="ChEBI" id="CHEBI:57618"/>
    </cofactor>
    <text evidence="11 12">Reduced FMN (FMNH(2)).</text>
</comment>
<comment type="subunit">
    <text evidence="11">Homotetramer.</text>
</comment>
<dbReference type="InterPro" id="IPR000453">
    <property type="entry name" value="Chorismate_synth"/>
</dbReference>
<dbReference type="InterPro" id="IPR035904">
    <property type="entry name" value="Chorismate_synth_AroC_sf"/>
</dbReference>
<proteinExistence type="inferred from homology"/>
<reference evidence="13" key="2">
    <citation type="submission" date="2021-04" db="EMBL/GenBank/DDBJ databases">
        <authorList>
            <person name="Gilroy R."/>
        </authorList>
    </citation>
    <scope>NUCLEOTIDE SEQUENCE</scope>
    <source>
        <strain evidence="13">CHK185-5351</strain>
    </source>
</reference>
<dbReference type="GO" id="GO:0009423">
    <property type="term" value="P:chorismate biosynthetic process"/>
    <property type="evidence" value="ECO:0007669"/>
    <property type="project" value="UniProtKB-UniRule"/>
</dbReference>
<evidence type="ECO:0000256" key="1">
    <source>
        <dbReference type="ARBA" id="ARBA00005044"/>
    </source>
</evidence>
<organism evidence="13 14">
    <name type="scientific">Candidatus Fusicatenibacter intestinigallinarum</name>
    <dbReference type="NCBI Taxonomy" id="2838598"/>
    <lineage>
        <taxon>Bacteria</taxon>
        <taxon>Bacillati</taxon>
        <taxon>Bacillota</taxon>
        <taxon>Clostridia</taxon>
        <taxon>Lachnospirales</taxon>
        <taxon>Lachnospiraceae</taxon>
        <taxon>Fusicatenibacter</taxon>
    </lineage>
</organism>
<evidence type="ECO:0000256" key="3">
    <source>
        <dbReference type="ARBA" id="ARBA00013036"/>
    </source>
</evidence>
<evidence type="ECO:0000313" key="14">
    <source>
        <dbReference type="Proteomes" id="UP000823849"/>
    </source>
</evidence>
<name>A0A9D2NCA4_9FIRM</name>
<keyword evidence="6 11" id="KW-0288">FMN</keyword>
<gene>
    <name evidence="11 13" type="primary">aroC</name>
    <name evidence="13" type="ORF">H9705_07495</name>
</gene>
<dbReference type="NCBIfam" id="NF003793">
    <property type="entry name" value="PRK05382.1"/>
    <property type="match status" value="1"/>
</dbReference>
<feature type="binding site" evidence="11">
    <location>
        <position position="282"/>
    </location>
    <ligand>
        <name>FMN</name>
        <dbReference type="ChEBI" id="CHEBI:58210"/>
    </ligand>
</feature>
<keyword evidence="8 11" id="KW-0521">NADP</keyword>
<dbReference type="EC" id="4.2.3.5" evidence="3 11"/>
<dbReference type="Proteomes" id="UP000823849">
    <property type="component" value="Unassembled WGS sequence"/>
</dbReference>
<dbReference type="GO" id="GO:0009073">
    <property type="term" value="P:aromatic amino acid family biosynthetic process"/>
    <property type="evidence" value="ECO:0007669"/>
    <property type="project" value="UniProtKB-KW"/>
</dbReference>
<dbReference type="PANTHER" id="PTHR21085:SF0">
    <property type="entry name" value="CHORISMATE SYNTHASE"/>
    <property type="match status" value="1"/>
</dbReference>
<dbReference type="GO" id="GO:0005829">
    <property type="term" value="C:cytosol"/>
    <property type="evidence" value="ECO:0007669"/>
    <property type="project" value="TreeGrafter"/>
</dbReference>
<feature type="binding site" evidence="11">
    <location>
        <position position="54"/>
    </location>
    <ligand>
        <name>NADP(+)</name>
        <dbReference type="ChEBI" id="CHEBI:58349"/>
    </ligand>
</feature>
<dbReference type="PROSITE" id="PS00787">
    <property type="entry name" value="CHORISMATE_SYNTHASE_1"/>
    <property type="match status" value="1"/>
</dbReference>
<evidence type="ECO:0000256" key="9">
    <source>
        <dbReference type="ARBA" id="ARBA00023141"/>
    </source>
</evidence>
<keyword evidence="10 11" id="KW-0456">Lyase</keyword>
<dbReference type="GO" id="GO:0010181">
    <property type="term" value="F:FMN binding"/>
    <property type="evidence" value="ECO:0007669"/>
    <property type="project" value="TreeGrafter"/>
</dbReference>
<dbReference type="NCBIfam" id="TIGR00033">
    <property type="entry name" value="aroC"/>
    <property type="match status" value="1"/>
</dbReference>
<dbReference type="PIRSF" id="PIRSF001456">
    <property type="entry name" value="Chorismate_synth"/>
    <property type="match status" value="1"/>
</dbReference>
<feature type="binding site" evidence="11">
    <location>
        <position position="323"/>
    </location>
    <ligand>
        <name>FMN</name>
        <dbReference type="ChEBI" id="CHEBI:58210"/>
    </ligand>
</feature>
<evidence type="ECO:0000256" key="7">
    <source>
        <dbReference type="ARBA" id="ARBA00022827"/>
    </source>
</evidence>
<feature type="binding site" evidence="11">
    <location>
        <begin position="297"/>
        <end position="301"/>
    </location>
    <ligand>
        <name>FMN</name>
        <dbReference type="ChEBI" id="CHEBI:58210"/>
    </ligand>
</feature>
<keyword evidence="4 11" id="KW-0028">Amino-acid biosynthesis</keyword>
<dbReference type="SUPFAM" id="SSF103263">
    <property type="entry name" value="Chorismate synthase, AroC"/>
    <property type="match status" value="1"/>
</dbReference>
<evidence type="ECO:0000256" key="10">
    <source>
        <dbReference type="ARBA" id="ARBA00023239"/>
    </source>
</evidence>
<dbReference type="EMBL" id="DWWU01000033">
    <property type="protein sequence ID" value="HJC15652.1"/>
    <property type="molecule type" value="Genomic_DNA"/>
</dbReference>
<dbReference type="GO" id="GO:0004107">
    <property type="term" value="F:chorismate synthase activity"/>
    <property type="evidence" value="ECO:0007669"/>
    <property type="project" value="UniProtKB-UniRule"/>
</dbReference>
<evidence type="ECO:0000256" key="2">
    <source>
        <dbReference type="ARBA" id="ARBA00008014"/>
    </source>
</evidence>
<feature type="binding site" evidence="11">
    <location>
        <begin position="125"/>
        <end position="127"/>
    </location>
    <ligand>
        <name>FMN</name>
        <dbReference type="ChEBI" id="CHEBI:58210"/>
    </ligand>
</feature>
<dbReference type="GO" id="GO:0008652">
    <property type="term" value="P:amino acid biosynthetic process"/>
    <property type="evidence" value="ECO:0007669"/>
    <property type="project" value="UniProtKB-KW"/>
</dbReference>